<name>A0ABT9XXZ3_9BACI</name>
<feature type="transmembrane region" description="Helical" evidence="1">
    <location>
        <begin position="77"/>
        <end position="96"/>
    </location>
</feature>
<dbReference type="RefSeq" id="WP_307409670.1">
    <property type="nucleotide sequence ID" value="NZ_JAUSTW010000005.1"/>
</dbReference>
<dbReference type="InterPro" id="IPR010406">
    <property type="entry name" value="DUF1003"/>
</dbReference>
<sequence>MSKKKIFYVKPEIKDDASIIQGFDIEINKNDAQRIDRLVDNYESSIMTHLDEEYVKRTTRADRLADRIAEFGGSWKFIIWFGVFLAVWIAWNTIVFTKQIHFDEPPFILLNLCLSFIAAFQAPVIMMSQNRQAARDKHESIIDFAINYKAEQEIDDMQSHLHRIEGELIQIKQLLASMHQSGNFGSEETKN</sequence>
<feature type="transmembrane region" description="Helical" evidence="1">
    <location>
        <begin position="108"/>
        <end position="127"/>
    </location>
</feature>
<keyword evidence="1" id="KW-1133">Transmembrane helix</keyword>
<dbReference type="Proteomes" id="UP001224122">
    <property type="component" value="Unassembled WGS sequence"/>
</dbReference>
<accession>A0ABT9XXZ3</accession>
<evidence type="ECO:0000256" key="1">
    <source>
        <dbReference type="SAM" id="Phobius"/>
    </source>
</evidence>
<dbReference type="PANTHER" id="PTHR41386">
    <property type="entry name" value="INTEGRAL MEMBRANE PROTEIN-RELATED"/>
    <property type="match status" value="1"/>
</dbReference>
<dbReference type="PANTHER" id="PTHR41386:SF1">
    <property type="entry name" value="MEMBRANE PROTEIN"/>
    <property type="match status" value="1"/>
</dbReference>
<keyword evidence="1" id="KW-0472">Membrane</keyword>
<evidence type="ECO:0000313" key="3">
    <source>
        <dbReference type="Proteomes" id="UP001224122"/>
    </source>
</evidence>
<reference evidence="2 3" key="1">
    <citation type="submission" date="2023-07" db="EMBL/GenBank/DDBJ databases">
        <title>Genomic Encyclopedia of Type Strains, Phase IV (KMG-IV): sequencing the most valuable type-strain genomes for metagenomic binning, comparative biology and taxonomic classification.</title>
        <authorList>
            <person name="Goeker M."/>
        </authorList>
    </citation>
    <scope>NUCLEOTIDE SEQUENCE [LARGE SCALE GENOMIC DNA]</scope>
    <source>
        <strain evidence="2 3">DSM 27594</strain>
    </source>
</reference>
<comment type="caution">
    <text evidence="2">The sequence shown here is derived from an EMBL/GenBank/DDBJ whole genome shotgun (WGS) entry which is preliminary data.</text>
</comment>
<gene>
    <name evidence="2" type="ORF">J2S10_003313</name>
</gene>
<protein>
    <submittedName>
        <fullName evidence="2">Membrane protein</fullName>
    </submittedName>
</protein>
<evidence type="ECO:0000313" key="2">
    <source>
        <dbReference type="EMBL" id="MDQ0200130.1"/>
    </source>
</evidence>
<dbReference type="EMBL" id="JAUSTW010000005">
    <property type="protein sequence ID" value="MDQ0200130.1"/>
    <property type="molecule type" value="Genomic_DNA"/>
</dbReference>
<keyword evidence="3" id="KW-1185">Reference proteome</keyword>
<organism evidence="2 3">
    <name type="scientific">Neobacillus ginsengisoli</name>
    <dbReference type="NCBI Taxonomy" id="904295"/>
    <lineage>
        <taxon>Bacteria</taxon>
        <taxon>Bacillati</taxon>
        <taxon>Bacillota</taxon>
        <taxon>Bacilli</taxon>
        <taxon>Bacillales</taxon>
        <taxon>Bacillaceae</taxon>
        <taxon>Neobacillus</taxon>
    </lineage>
</organism>
<dbReference type="Pfam" id="PF06210">
    <property type="entry name" value="DUF1003"/>
    <property type="match status" value="1"/>
</dbReference>
<proteinExistence type="predicted"/>
<keyword evidence="1" id="KW-0812">Transmembrane</keyword>